<organism evidence="2 3">
    <name type="scientific">Arthroderma otae (strain ATCC MYA-4605 / CBS 113480)</name>
    <name type="common">Microsporum canis</name>
    <dbReference type="NCBI Taxonomy" id="554155"/>
    <lineage>
        <taxon>Eukaryota</taxon>
        <taxon>Fungi</taxon>
        <taxon>Dikarya</taxon>
        <taxon>Ascomycota</taxon>
        <taxon>Pezizomycotina</taxon>
        <taxon>Eurotiomycetes</taxon>
        <taxon>Eurotiomycetidae</taxon>
        <taxon>Onygenales</taxon>
        <taxon>Arthrodermataceae</taxon>
        <taxon>Microsporum</taxon>
    </lineage>
</organism>
<dbReference type="AlphaFoldDB" id="C5FDC3"/>
<accession>C5FDC3</accession>
<evidence type="ECO:0000256" key="1">
    <source>
        <dbReference type="SAM" id="MobiDB-lite"/>
    </source>
</evidence>
<reference evidence="3" key="1">
    <citation type="journal article" date="2012" name="MBio">
        <title>Comparative genome analysis of Trichophyton rubrum and related dermatophytes reveals candidate genes involved in infection.</title>
        <authorList>
            <person name="Martinez D.A."/>
            <person name="Oliver B.G."/>
            <person name="Graeser Y."/>
            <person name="Goldberg J.M."/>
            <person name="Li W."/>
            <person name="Martinez-Rossi N.M."/>
            <person name="Monod M."/>
            <person name="Shelest E."/>
            <person name="Barton R.C."/>
            <person name="Birch E."/>
            <person name="Brakhage A.A."/>
            <person name="Chen Z."/>
            <person name="Gurr S.J."/>
            <person name="Heiman D."/>
            <person name="Heitman J."/>
            <person name="Kosti I."/>
            <person name="Rossi A."/>
            <person name="Saif S."/>
            <person name="Samalova M."/>
            <person name="Saunders C.W."/>
            <person name="Shea T."/>
            <person name="Summerbell R.C."/>
            <person name="Xu J."/>
            <person name="Young S."/>
            <person name="Zeng Q."/>
            <person name="Birren B.W."/>
            <person name="Cuomo C.A."/>
            <person name="White T.C."/>
        </authorList>
    </citation>
    <scope>NUCLEOTIDE SEQUENCE [LARGE SCALE GENOMIC DNA]</scope>
    <source>
        <strain evidence="3">ATCC MYA-4605 / CBS 113480</strain>
    </source>
</reference>
<feature type="compositionally biased region" description="Basic and acidic residues" evidence="1">
    <location>
        <begin position="80"/>
        <end position="94"/>
    </location>
</feature>
<dbReference type="EMBL" id="DS995701">
    <property type="protein sequence ID" value="EEQ27897.1"/>
    <property type="molecule type" value="Genomic_DNA"/>
</dbReference>
<proteinExistence type="predicted"/>
<keyword evidence="3" id="KW-1185">Reference proteome</keyword>
<dbReference type="VEuPathDB" id="FungiDB:MCYG_00785"/>
<dbReference type="HOGENOM" id="CLU_1959065_0_0_1"/>
<feature type="compositionally biased region" description="Acidic residues" evidence="1">
    <location>
        <begin position="95"/>
        <end position="104"/>
    </location>
</feature>
<evidence type="ECO:0000313" key="3">
    <source>
        <dbReference type="Proteomes" id="UP000002035"/>
    </source>
</evidence>
<gene>
    <name evidence="2" type="ORF">MCYG_00785</name>
</gene>
<dbReference type="Proteomes" id="UP000002035">
    <property type="component" value="Unassembled WGS sequence"/>
</dbReference>
<dbReference type="GeneID" id="9226610"/>
<evidence type="ECO:0000313" key="2">
    <source>
        <dbReference type="EMBL" id="EEQ27897.1"/>
    </source>
</evidence>
<dbReference type="RefSeq" id="XP_002850681.1">
    <property type="nucleotide sequence ID" value="XM_002850635.1"/>
</dbReference>
<sequence>MLLLEDDTCLNSDVGVGFIIADINFDIDFVFISTSTTKAAKGATKPCVRDLLSHEKGRSKPPATQQDKGKGPEREDETFSDIKHEMLGENYDIKEGEEEGEDELSVPSEENLQHSSYIIWSTIITCLC</sequence>
<protein>
    <submittedName>
        <fullName evidence="2">Uncharacterized protein</fullName>
    </submittedName>
</protein>
<feature type="region of interest" description="Disordered" evidence="1">
    <location>
        <begin position="52"/>
        <end position="110"/>
    </location>
</feature>
<name>C5FDC3_ARTOC</name>